<name>A0A3G2I5Y1_BUCRM</name>
<organism evidence="11 12">
    <name type="scientific">Buchnera aphidicola subsp. Rhopalosiphum maidis</name>
    <dbReference type="NCBI Taxonomy" id="118109"/>
    <lineage>
        <taxon>Bacteria</taxon>
        <taxon>Pseudomonadati</taxon>
        <taxon>Pseudomonadota</taxon>
        <taxon>Gammaproteobacteria</taxon>
        <taxon>Enterobacterales</taxon>
        <taxon>Erwiniaceae</taxon>
        <taxon>Buchnera</taxon>
    </lineage>
</organism>
<evidence type="ECO:0000256" key="6">
    <source>
        <dbReference type="ARBA" id="ARBA00022932"/>
    </source>
</evidence>
<dbReference type="EC" id="2.7.7.7" evidence="1"/>
<dbReference type="InterPro" id="IPR008921">
    <property type="entry name" value="DNA_pol3_clamp-load_cplx_C"/>
</dbReference>
<dbReference type="PANTHER" id="PTHR11669">
    <property type="entry name" value="REPLICATION FACTOR C / DNA POLYMERASE III GAMMA-TAU SUBUNIT"/>
    <property type="match status" value="1"/>
</dbReference>
<dbReference type="RefSeq" id="WP_158361219.1">
    <property type="nucleotide sequence ID" value="NZ_CP032759.1"/>
</dbReference>
<evidence type="ECO:0000256" key="7">
    <source>
        <dbReference type="ARBA" id="ARBA00026073"/>
    </source>
</evidence>
<evidence type="ECO:0000256" key="8">
    <source>
        <dbReference type="ARBA" id="ARBA00037724"/>
    </source>
</evidence>
<dbReference type="Gene3D" id="1.20.272.10">
    <property type="match status" value="1"/>
</dbReference>
<proteinExistence type="predicted"/>
<dbReference type="Pfam" id="PF09115">
    <property type="entry name" value="DNApol3-delta_C"/>
    <property type="match status" value="1"/>
</dbReference>
<keyword evidence="5" id="KW-0235">DNA replication</keyword>
<dbReference type="SUPFAM" id="SSF48019">
    <property type="entry name" value="post-AAA+ oligomerization domain-like"/>
    <property type="match status" value="1"/>
</dbReference>
<dbReference type="GO" id="GO:0006261">
    <property type="term" value="P:DNA-templated DNA replication"/>
    <property type="evidence" value="ECO:0007669"/>
    <property type="project" value="TreeGrafter"/>
</dbReference>
<keyword evidence="4" id="KW-0548">Nucleotidyltransferase</keyword>
<evidence type="ECO:0000256" key="5">
    <source>
        <dbReference type="ARBA" id="ARBA00022705"/>
    </source>
</evidence>
<comment type="function">
    <text evidence="8">DNA polymerase III is a complex, multichain enzyme responsible for most of the replicative synthesis in bacteria. This DNA polymerase also exhibits 3' to 5' exonuclease activity.</text>
</comment>
<dbReference type="Proteomes" id="UP000271533">
    <property type="component" value="Chromosome"/>
</dbReference>
<dbReference type="InterPro" id="IPR015199">
    <property type="entry name" value="DNA_pol_III_delta_C"/>
</dbReference>
<sequence>MKLYPWLLKPYKNIIELHQRKKAHHAILIQTQKGIGAFKLIWFISKWLLCLKPIGIKFCNNCHGCKLMSAKNHPDWHTIINEKNNTFDVDSIRIINEKIFKRAQQGNNKIIFLPNIHKLTESAVNALLKTLEEPPEKNWFFLIDYNYLKLNYTLKSRCFLYRLSPPIEKESLNWLKNENKRNDISNLTSLRINQGSPMHAKKFIEGELWEERKNLYTSLSNSIESKNLLKILPILCKNNTIIKIDWICLLLFDAIKINFNERKKLTNCDQLKLINFFSEKYNNIILNKSIKNWIKCRYILSSISSINNELLLLEQLLVWEKILHFFIKP</sequence>
<feature type="domain" description="DNA polymerase III delta subunit C-terminal" evidence="10">
    <location>
        <begin position="207"/>
        <end position="320"/>
    </location>
</feature>
<evidence type="ECO:0000256" key="4">
    <source>
        <dbReference type="ARBA" id="ARBA00022695"/>
    </source>
</evidence>
<dbReference type="InterPro" id="IPR050238">
    <property type="entry name" value="DNA_Rep/Repair_Clamp_Loader"/>
</dbReference>
<dbReference type="PANTHER" id="PTHR11669:SF8">
    <property type="entry name" value="DNA POLYMERASE III SUBUNIT DELTA"/>
    <property type="match status" value="1"/>
</dbReference>
<dbReference type="GO" id="GO:0003887">
    <property type="term" value="F:DNA-directed DNA polymerase activity"/>
    <property type="evidence" value="ECO:0007669"/>
    <property type="project" value="UniProtKB-KW"/>
</dbReference>
<keyword evidence="6" id="KW-0239">DNA-directed DNA polymerase</keyword>
<protein>
    <recommendedName>
        <fullName evidence="2">DNA polymerase III subunit delta'</fullName>
        <ecNumber evidence="1">2.7.7.7</ecNumber>
    </recommendedName>
</protein>
<reference evidence="11 12" key="1">
    <citation type="submission" date="2018-10" db="EMBL/GenBank/DDBJ databases">
        <title>Genome sequence of the corn leaf aphid (Rhopalosiphum maidis Fitch).</title>
        <authorList>
            <person name="Chen W."/>
            <person name="Shakir S."/>
            <person name="Bigham M."/>
            <person name="Fei Z."/>
            <person name="Jander G."/>
        </authorList>
    </citation>
    <scope>NUCLEOTIDE SEQUENCE [LARGE SCALE GENOMIC DNA]</scope>
    <source>
        <strain evidence="11 12">BTI</strain>
    </source>
</reference>
<keyword evidence="3" id="KW-0808">Transferase</keyword>
<accession>A0A3G2I5Y1</accession>
<dbReference type="EMBL" id="CP032759">
    <property type="protein sequence ID" value="AYN24715.1"/>
    <property type="molecule type" value="Genomic_DNA"/>
</dbReference>
<dbReference type="AlphaFoldDB" id="A0A3G2I5Y1"/>
<dbReference type="GO" id="GO:0003677">
    <property type="term" value="F:DNA binding"/>
    <property type="evidence" value="ECO:0007669"/>
    <property type="project" value="InterPro"/>
</dbReference>
<evidence type="ECO:0000256" key="1">
    <source>
        <dbReference type="ARBA" id="ARBA00012417"/>
    </source>
</evidence>
<gene>
    <name evidence="11" type="ORF">D8S97_01975</name>
</gene>
<evidence type="ECO:0000256" key="2">
    <source>
        <dbReference type="ARBA" id="ARBA00014363"/>
    </source>
</evidence>
<dbReference type="OrthoDB" id="9811073at2"/>
<evidence type="ECO:0000259" key="10">
    <source>
        <dbReference type="Pfam" id="PF09115"/>
    </source>
</evidence>
<dbReference type="InterPro" id="IPR027417">
    <property type="entry name" value="P-loop_NTPase"/>
</dbReference>
<dbReference type="Pfam" id="PF13177">
    <property type="entry name" value="DNA_pol3_delta2"/>
    <property type="match status" value="1"/>
</dbReference>
<evidence type="ECO:0000313" key="11">
    <source>
        <dbReference type="EMBL" id="AYN24715.1"/>
    </source>
</evidence>
<evidence type="ECO:0000256" key="3">
    <source>
        <dbReference type="ARBA" id="ARBA00022679"/>
    </source>
</evidence>
<comment type="catalytic activity">
    <reaction evidence="9">
        <text>DNA(n) + a 2'-deoxyribonucleoside 5'-triphosphate = DNA(n+1) + diphosphate</text>
        <dbReference type="Rhea" id="RHEA:22508"/>
        <dbReference type="Rhea" id="RHEA-COMP:17339"/>
        <dbReference type="Rhea" id="RHEA-COMP:17340"/>
        <dbReference type="ChEBI" id="CHEBI:33019"/>
        <dbReference type="ChEBI" id="CHEBI:61560"/>
        <dbReference type="ChEBI" id="CHEBI:173112"/>
        <dbReference type="EC" id="2.7.7.7"/>
    </reaction>
</comment>
<comment type="subunit">
    <text evidence="7">DNA polymerase III contains a core (composed of alpha, epsilon and theta chains) that associates with a tau subunit. This core dimerizes to form the POLIII' complex. PolIII' associates with the gamma complex (composed of gamma, delta, delta', psi and chi chains) and with the beta chain to form the complete DNA polymerase III complex.</text>
</comment>
<dbReference type="Gene3D" id="3.40.50.300">
    <property type="entry name" value="P-loop containing nucleotide triphosphate hydrolases"/>
    <property type="match status" value="1"/>
</dbReference>
<evidence type="ECO:0000256" key="9">
    <source>
        <dbReference type="ARBA" id="ARBA00049244"/>
    </source>
</evidence>
<dbReference type="SUPFAM" id="SSF52540">
    <property type="entry name" value="P-loop containing nucleoside triphosphate hydrolases"/>
    <property type="match status" value="1"/>
</dbReference>
<evidence type="ECO:0000313" key="12">
    <source>
        <dbReference type="Proteomes" id="UP000271533"/>
    </source>
</evidence>
<dbReference type="GO" id="GO:0009360">
    <property type="term" value="C:DNA polymerase III complex"/>
    <property type="evidence" value="ECO:0007669"/>
    <property type="project" value="InterPro"/>
</dbReference>